<proteinExistence type="predicted"/>
<gene>
    <name evidence="1" type="ORF">F4821DRAFT_235775</name>
</gene>
<comment type="caution">
    <text evidence="1">The sequence shown here is derived from an EMBL/GenBank/DDBJ whole genome shotgun (WGS) entry which is preliminary data.</text>
</comment>
<sequence>MEYQPAPTPSYGGQATTAPPPPSSAPLPPDPRLVADPSRLERPVATPFAGTDIRSIKTACEFSLGEYLTLQKRLRYDDPASERRLRAQQGIVMSDLQALRGEVSDLVREAEAHRWRKWLLGGVVAAFIPAIRRIFRRSSKDKESNDTEYAFKRSKGLISRILTSVHGKSKIASVAFFVLSILYVFQSEVSLRVARTMSKRLKRLMAKVERGDQGIGADDMKILNGWRWRVLLW</sequence>
<evidence type="ECO:0000313" key="1">
    <source>
        <dbReference type="EMBL" id="KAI6087730.1"/>
    </source>
</evidence>
<reference evidence="1 2" key="1">
    <citation type="journal article" date="2022" name="New Phytol.">
        <title>Ecological generalism drives hyperdiversity of secondary metabolite gene clusters in xylarialean endophytes.</title>
        <authorList>
            <person name="Franco M.E.E."/>
            <person name="Wisecaver J.H."/>
            <person name="Arnold A.E."/>
            <person name="Ju Y.M."/>
            <person name="Slot J.C."/>
            <person name="Ahrendt S."/>
            <person name="Moore L.P."/>
            <person name="Eastman K.E."/>
            <person name="Scott K."/>
            <person name="Konkel Z."/>
            <person name="Mondo S.J."/>
            <person name="Kuo A."/>
            <person name="Hayes R.D."/>
            <person name="Haridas S."/>
            <person name="Andreopoulos B."/>
            <person name="Riley R."/>
            <person name="LaButti K."/>
            <person name="Pangilinan J."/>
            <person name="Lipzen A."/>
            <person name="Amirebrahimi M."/>
            <person name="Yan J."/>
            <person name="Adam C."/>
            <person name="Keymanesh K."/>
            <person name="Ng V."/>
            <person name="Louie K."/>
            <person name="Northen T."/>
            <person name="Drula E."/>
            <person name="Henrissat B."/>
            <person name="Hsieh H.M."/>
            <person name="Youens-Clark K."/>
            <person name="Lutzoni F."/>
            <person name="Miadlikowska J."/>
            <person name="Eastwood D.C."/>
            <person name="Hamelin R.C."/>
            <person name="Grigoriev I.V."/>
            <person name="U'Ren J.M."/>
        </authorList>
    </citation>
    <scope>NUCLEOTIDE SEQUENCE [LARGE SCALE GENOMIC DNA]</scope>
    <source>
        <strain evidence="1 2">ER1909</strain>
    </source>
</reference>
<dbReference type="Proteomes" id="UP001497680">
    <property type="component" value="Unassembled WGS sequence"/>
</dbReference>
<keyword evidence="2" id="KW-1185">Reference proteome</keyword>
<protein>
    <submittedName>
        <fullName evidence="1">Uncharacterized protein</fullName>
    </submittedName>
</protein>
<evidence type="ECO:0000313" key="2">
    <source>
        <dbReference type="Proteomes" id="UP001497680"/>
    </source>
</evidence>
<name>A0ACC0D5V2_9PEZI</name>
<organism evidence="1 2">
    <name type="scientific">Hypoxylon rubiginosum</name>
    <dbReference type="NCBI Taxonomy" id="110542"/>
    <lineage>
        <taxon>Eukaryota</taxon>
        <taxon>Fungi</taxon>
        <taxon>Dikarya</taxon>
        <taxon>Ascomycota</taxon>
        <taxon>Pezizomycotina</taxon>
        <taxon>Sordariomycetes</taxon>
        <taxon>Xylariomycetidae</taxon>
        <taxon>Xylariales</taxon>
        <taxon>Hypoxylaceae</taxon>
        <taxon>Hypoxylon</taxon>
    </lineage>
</organism>
<accession>A0ACC0D5V2</accession>
<dbReference type="EMBL" id="MU394306">
    <property type="protein sequence ID" value="KAI6087730.1"/>
    <property type="molecule type" value="Genomic_DNA"/>
</dbReference>